<keyword evidence="3" id="KW-0597">Phosphoprotein</keyword>
<evidence type="ECO:0000256" key="2">
    <source>
        <dbReference type="ARBA" id="ARBA00012438"/>
    </source>
</evidence>
<keyword evidence="5" id="KW-0547">Nucleotide-binding</keyword>
<gene>
    <name evidence="11" type="ORF">JK635_21860</name>
</gene>
<dbReference type="CDD" id="cd16917">
    <property type="entry name" value="HATPase_UhpB-NarQ-NarX-like"/>
    <property type="match status" value="1"/>
</dbReference>
<feature type="transmembrane region" description="Helical" evidence="9">
    <location>
        <begin position="60"/>
        <end position="79"/>
    </location>
</feature>
<proteinExistence type="predicted"/>
<feature type="transmembrane region" description="Helical" evidence="9">
    <location>
        <begin position="33"/>
        <end position="53"/>
    </location>
</feature>
<dbReference type="PROSITE" id="PS50109">
    <property type="entry name" value="HIS_KIN"/>
    <property type="match status" value="1"/>
</dbReference>
<accession>A0ABS1TVM7</accession>
<evidence type="ECO:0000256" key="3">
    <source>
        <dbReference type="ARBA" id="ARBA00022553"/>
    </source>
</evidence>
<keyword evidence="6 11" id="KW-0418">Kinase</keyword>
<dbReference type="InterPro" id="IPR036890">
    <property type="entry name" value="HATPase_C_sf"/>
</dbReference>
<evidence type="ECO:0000256" key="4">
    <source>
        <dbReference type="ARBA" id="ARBA00022679"/>
    </source>
</evidence>
<dbReference type="RefSeq" id="WP_202656049.1">
    <property type="nucleotide sequence ID" value="NZ_JAESWB010000365.1"/>
</dbReference>
<evidence type="ECO:0000256" key="6">
    <source>
        <dbReference type="ARBA" id="ARBA00022777"/>
    </source>
</evidence>
<dbReference type="Pfam" id="PF07730">
    <property type="entry name" value="HisKA_3"/>
    <property type="match status" value="1"/>
</dbReference>
<evidence type="ECO:0000256" key="5">
    <source>
        <dbReference type="ARBA" id="ARBA00022741"/>
    </source>
</evidence>
<evidence type="ECO:0000256" key="1">
    <source>
        <dbReference type="ARBA" id="ARBA00000085"/>
    </source>
</evidence>
<feature type="transmembrane region" description="Helical" evidence="9">
    <location>
        <begin position="85"/>
        <end position="102"/>
    </location>
</feature>
<feature type="transmembrane region" description="Helical" evidence="9">
    <location>
        <begin position="109"/>
        <end position="126"/>
    </location>
</feature>
<dbReference type="Pfam" id="PF02518">
    <property type="entry name" value="HATPase_c"/>
    <property type="match status" value="1"/>
</dbReference>
<sequence>MESLSKLTFLRIIMFYLICFVYYFIIFDGNSNLQRYFLFAAIAIFTVDQILLCAKDQERWIHVVLTMDSLVAAGLGLVFPGTTGLYLTIFGIIGVTLFLAITDKQIIRRYVAFFLVIWAVIILYTYQATGKWQLAENVLNTGFVLFGSFVGSLIRKLMDARTTVNAQYEELNTSHAALKAAHDQLRLYSKQVEELTMIRERNHIAREIHDTVGHKITALLVQIQLAKEMMQLDLEKTKDVLRQCEQLTRETLQEIRLSVRTLHEDGEEQSMLQILRKLFQDYSKLTNLETTFEMDGDPASIPTTLQPTIIRIIQESLTNAKRHGQATQCSVMLNCQHENITVRIKDDGKGVPEVVPGFGLVNMRERILDHGGTLQFLSQADEGFEVIAEFPMKKLKWTAGVSQ</sequence>
<comment type="caution">
    <text evidence="11">The sequence shown here is derived from an EMBL/GenBank/DDBJ whole genome shotgun (WGS) entry which is preliminary data.</text>
</comment>
<dbReference type="SMART" id="SM00387">
    <property type="entry name" value="HATPase_c"/>
    <property type="match status" value="1"/>
</dbReference>
<dbReference type="InterPro" id="IPR050482">
    <property type="entry name" value="Sensor_HK_TwoCompSys"/>
</dbReference>
<evidence type="ECO:0000256" key="7">
    <source>
        <dbReference type="ARBA" id="ARBA00022840"/>
    </source>
</evidence>
<name>A0ABS1TVM7_9BACI</name>
<feature type="domain" description="Histidine kinase" evidence="10">
    <location>
        <begin position="211"/>
        <end position="394"/>
    </location>
</feature>
<dbReference type="Gene3D" id="3.30.565.10">
    <property type="entry name" value="Histidine kinase-like ATPase, C-terminal domain"/>
    <property type="match status" value="1"/>
</dbReference>
<keyword evidence="4" id="KW-0808">Transferase</keyword>
<dbReference type="GO" id="GO:0016301">
    <property type="term" value="F:kinase activity"/>
    <property type="evidence" value="ECO:0007669"/>
    <property type="project" value="UniProtKB-KW"/>
</dbReference>
<keyword evidence="9" id="KW-0472">Membrane</keyword>
<keyword evidence="9" id="KW-0812">Transmembrane</keyword>
<evidence type="ECO:0000313" key="12">
    <source>
        <dbReference type="Proteomes" id="UP000623967"/>
    </source>
</evidence>
<comment type="catalytic activity">
    <reaction evidence="1">
        <text>ATP + protein L-histidine = ADP + protein N-phospho-L-histidine.</text>
        <dbReference type="EC" id="2.7.13.3"/>
    </reaction>
</comment>
<dbReference type="InterPro" id="IPR005467">
    <property type="entry name" value="His_kinase_dom"/>
</dbReference>
<evidence type="ECO:0000256" key="8">
    <source>
        <dbReference type="ARBA" id="ARBA00023012"/>
    </source>
</evidence>
<evidence type="ECO:0000313" key="11">
    <source>
        <dbReference type="EMBL" id="MBL4954809.1"/>
    </source>
</evidence>
<feature type="transmembrane region" description="Helical" evidence="9">
    <location>
        <begin position="7"/>
        <end position="27"/>
    </location>
</feature>
<dbReference type="PANTHER" id="PTHR24421">
    <property type="entry name" value="NITRATE/NITRITE SENSOR PROTEIN NARX-RELATED"/>
    <property type="match status" value="1"/>
</dbReference>
<dbReference type="Proteomes" id="UP000623967">
    <property type="component" value="Unassembled WGS sequence"/>
</dbReference>
<keyword evidence="7" id="KW-0067">ATP-binding</keyword>
<evidence type="ECO:0000256" key="9">
    <source>
        <dbReference type="SAM" id="Phobius"/>
    </source>
</evidence>
<dbReference type="SUPFAM" id="SSF55874">
    <property type="entry name" value="ATPase domain of HSP90 chaperone/DNA topoisomerase II/histidine kinase"/>
    <property type="match status" value="1"/>
</dbReference>
<dbReference type="Gene3D" id="1.20.5.1930">
    <property type="match status" value="1"/>
</dbReference>
<keyword evidence="12" id="KW-1185">Reference proteome</keyword>
<reference evidence="11 12" key="1">
    <citation type="submission" date="2021-01" db="EMBL/GenBank/DDBJ databases">
        <title>Genome public.</title>
        <authorList>
            <person name="Liu C."/>
            <person name="Sun Q."/>
        </authorList>
    </citation>
    <scope>NUCLEOTIDE SEQUENCE [LARGE SCALE GENOMIC DNA]</scope>
    <source>
        <strain evidence="11 12">YIM B02564</strain>
    </source>
</reference>
<keyword evidence="8" id="KW-0902">Two-component regulatory system</keyword>
<dbReference type="EMBL" id="JAESWB010000365">
    <property type="protein sequence ID" value="MBL4954809.1"/>
    <property type="molecule type" value="Genomic_DNA"/>
</dbReference>
<dbReference type="InterPro" id="IPR011712">
    <property type="entry name" value="Sig_transdc_His_kin_sub3_dim/P"/>
</dbReference>
<dbReference type="PANTHER" id="PTHR24421:SF10">
    <property type="entry name" value="NITRATE_NITRITE SENSOR PROTEIN NARQ"/>
    <property type="match status" value="1"/>
</dbReference>
<protein>
    <recommendedName>
        <fullName evidence="2">histidine kinase</fullName>
        <ecNumber evidence="2">2.7.13.3</ecNumber>
    </recommendedName>
</protein>
<evidence type="ECO:0000259" key="10">
    <source>
        <dbReference type="PROSITE" id="PS50109"/>
    </source>
</evidence>
<feature type="transmembrane region" description="Helical" evidence="9">
    <location>
        <begin position="138"/>
        <end position="154"/>
    </location>
</feature>
<dbReference type="InterPro" id="IPR003594">
    <property type="entry name" value="HATPase_dom"/>
</dbReference>
<organism evidence="11 12">
    <name type="scientific">Neobacillus paridis</name>
    <dbReference type="NCBI Taxonomy" id="2803862"/>
    <lineage>
        <taxon>Bacteria</taxon>
        <taxon>Bacillati</taxon>
        <taxon>Bacillota</taxon>
        <taxon>Bacilli</taxon>
        <taxon>Bacillales</taxon>
        <taxon>Bacillaceae</taxon>
        <taxon>Neobacillus</taxon>
    </lineage>
</organism>
<keyword evidence="9" id="KW-1133">Transmembrane helix</keyword>
<dbReference type="EC" id="2.7.13.3" evidence="2"/>